<keyword evidence="1" id="KW-0812">Transmembrane</keyword>
<gene>
    <name evidence="2" type="ORF">ACFPWV_07285</name>
</gene>
<dbReference type="RefSeq" id="WP_344566638.1">
    <property type="nucleotide sequence ID" value="NZ_BAAATG010000050.1"/>
</dbReference>
<accession>A0ABW0DPJ2</accession>
<feature type="transmembrane region" description="Helical" evidence="1">
    <location>
        <begin position="70"/>
        <end position="90"/>
    </location>
</feature>
<keyword evidence="3" id="KW-1185">Reference proteome</keyword>
<proteinExistence type="predicted"/>
<evidence type="ECO:0000313" key="3">
    <source>
        <dbReference type="Proteomes" id="UP001596035"/>
    </source>
</evidence>
<comment type="caution">
    <text evidence="2">The sequence shown here is derived from an EMBL/GenBank/DDBJ whole genome shotgun (WGS) entry which is preliminary data.</text>
</comment>
<name>A0ABW0DPJ2_9ACTN</name>
<feature type="transmembrane region" description="Helical" evidence="1">
    <location>
        <begin position="46"/>
        <end position="64"/>
    </location>
</feature>
<protein>
    <submittedName>
        <fullName evidence="2">SCO4225 family membrane protein</fullName>
    </submittedName>
</protein>
<feature type="transmembrane region" description="Helical" evidence="1">
    <location>
        <begin position="20"/>
        <end position="39"/>
    </location>
</feature>
<sequence length="103" mass="10341">MTGPGPSVPRGVRRALGTAAARVYLAGCALLLGWALVVASDGSMAAVVPLFATLPASLVLLLVLPEGGMMFLLSIVLGALINAVVIGWCARALRRGSTPGTAS</sequence>
<reference evidence="3" key="1">
    <citation type="journal article" date="2019" name="Int. J. Syst. Evol. Microbiol.">
        <title>The Global Catalogue of Microorganisms (GCM) 10K type strain sequencing project: providing services to taxonomists for standard genome sequencing and annotation.</title>
        <authorList>
            <consortium name="The Broad Institute Genomics Platform"/>
            <consortium name="The Broad Institute Genome Sequencing Center for Infectious Disease"/>
            <person name="Wu L."/>
            <person name="Ma J."/>
        </authorList>
    </citation>
    <scope>NUCLEOTIDE SEQUENCE [LARGE SCALE GENOMIC DNA]</scope>
    <source>
        <strain evidence="3">CGMCC 4.7131</strain>
    </source>
</reference>
<dbReference type="Proteomes" id="UP001596035">
    <property type="component" value="Unassembled WGS sequence"/>
</dbReference>
<keyword evidence="1" id="KW-1133">Transmembrane helix</keyword>
<keyword evidence="1" id="KW-0472">Membrane</keyword>
<dbReference type="EMBL" id="JBHSKN010000007">
    <property type="protein sequence ID" value="MFC5239699.1"/>
    <property type="molecule type" value="Genomic_DNA"/>
</dbReference>
<dbReference type="Pfam" id="PF25637">
    <property type="entry name" value="DUF7942"/>
    <property type="match status" value="1"/>
</dbReference>
<dbReference type="NCBIfam" id="NF046119">
    <property type="entry name" value="memb_SCO4225"/>
    <property type="match status" value="1"/>
</dbReference>
<evidence type="ECO:0000256" key="1">
    <source>
        <dbReference type="SAM" id="Phobius"/>
    </source>
</evidence>
<evidence type="ECO:0000313" key="2">
    <source>
        <dbReference type="EMBL" id="MFC5239699.1"/>
    </source>
</evidence>
<dbReference type="InterPro" id="IPR057702">
    <property type="entry name" value="DUF7942"/>
</dbReference>
<organism evidence="2 3">
    <name type="scientific">Streptomyces atrovirens</name>
    <dbReference type="NCBI Taxonomy" id="285556"/>
    <lineage>
        <taxon>Bacteria</taxon>
        <taxon>Bacillati</taxon>
        <taxon>Actinomycetota</taxon>
        <taxon>Actinomycetes</taxon>
        <taxon>Kitasatosporales</taxon>
        <taxon>Streptomycetaceae</taxon>
        <taxon>Streptomyces</taxon>
    </lineage>
</organism>